<dbReference type="EMBL" id="KN847581">
    <property type="protein sequence ID" value="KIV99244.1"/>
    <property type="molecule type" value="Genomic_DNA"/>
</dbReference>
<feature type="domain" description="URB1 C-terminal" evidence="3">
    <location>
        <begin position="932"/>
        <end position="1153"/>
    </location>
</feature>
<evidence type="ECO:0000256" key="1">
    <source>
        <dbReference type="SAM" id="MobiDB-lite"/>
    </source>
</evidence>
<dbReference type="FunCoup" id="A0A0D1ZYS9">
    <property type="interactions" value="289"/>
</dbReference>
<dbReference type="GO" id="GO:0005730">
    <property type="term" value="C:nucleolus"/>
    <property type="evidence" value="ECO:0007669"/>
    <property type="project" value="TreeGrafter"/>
</dbReference>
<feature type="region of interest" description="Disordered" evidence="1">
    <location>
        <begin position="872"/>
        <end position="892"/>
    </location>
</feature>
<dbReference type="InParanoid" id="A0A0D1ZYS9"/>
<dbReference type="PANTHER" id="PTHR13500">
    <property type="entry name" value="NUCLEOLAR PRERIBOSOMAL-ASSOCIATED PROTEIN 1"/>
    <property type="match status" value="1"/>
</dbReference>
<feature type="region of interest" description="Disordered" evidence="1">
    <location>
        <begin position="1"/>
        <end position="30"/>
    </location>
</feature>
<dbReference type="InterPro" id="IPR021714">
    <property type="entry name" value="URB1_N"/>
</dbReference>
<organism evidence="5 6">
    <name type="scientific">Verruconis gallopava</name>
    <dbReference type="NCBI Taxonomy" id="253628"/>
    <lineage>
        <taxon>Eukaryota</taxon>
        <taxon>Fungi</taxon>
        <taxon>Dikarya</taxon>
        <taxon>Ascomycota</taxon>
        <taxon>Pezizomycotina</taxon>
        <taxon>Dothideomycetes</taxon>
        <taxon>Pleosporomycetidae</taxon>
        <taxon>Venturiales</taxon>
        <taxon>Sympoventuriaceae</taxon>
        <taxon>Verruconis</taxon>
    </lineage>
</organism>
<name>A0A0D1ZYS9_9PEZI</name>
<dbReference type="AlphaFoldDB" id="A0A0D1ZYS9"/>
<sequence>MGKRSRADGPPEDAHTKLSKKPRHGSTTDQLATKQYEEIITARQLQNLLVFEQDQATLLKTVNAFRAFLASILHPENEDDVPRRRAILREYLESQRPRDVDDEETEYLPNLMQTWNFAASSNSDVLLSAVASAIDQLLKILSTNLELREHGILLCKTLLRQAQLRLLSRGVASQRHKEHIIGPCLRILKEIVSFDGGVLARLLYSKRDLAFDPQAIAKCLTYRRLDATEPEDIIKKPSVRTTAVRYVLANFKFQDDGAKADMLKQGPMMRTLVDGIEGDHPRLIVEILQSLMRDVVQDPGIPRRNKSFLFNERNLLSLCQLYRVSLPEGEVNDLSGKPLMDEVHDFIVTVCTSPDAGLLRPSGWYPPTNDEESPLLQDSADSGIDLGLSGIDYYRKFGKHVPIRNQTLFDFILTLRPYAFDYERQLLLAIFEAAPELVAVFCKKMAQTFPFSPKVTATWVGYAAALFEIIQLPVPRLYSRMKHLPPPVSIMIESVLPAPLDQKTLRQCLVSKSSLVCFFAVRILAASMHKLGAVLNMLRESGKESGGKLWNEAEAKLVEEFRRRCPTLQDIAKLYATLRNTATEAKKIMQHEATLRLLALYHSVLPQIALEEKAFDVSIPLTNALQEIEKASADEEVENTKIKILELAHLVKIARSASSVHWIGKTKGLKYSPLVTLLRLLARSNPNHVSDIAQLVRGILEDGDAVQVEYASSSVSDHNDPRPSALAVLIFSLKESYDGESIRASDDAVYSFLDNCFHRYTARPIKYEDDKDALLSKADMSRDAFSKPCSLICMTILEQWSFVQEDKETIGTWIAKFVELLAATADPLPEAIRTTKLLKELGIRKYEGNKEKREERRKALGDWMEKHVRSIADAGKQQSTTKSTVDPEDDNGPSYVSLDLTFFSLPPEPESYPVLTRYRKKDLTTLIEDGDLSALILSLASSHLSIRVQALTALRATMTSLSASTHMDKDMLYLLLGELLETCADNDINEKPLAGIAVAFASKAVDVLKDPTHALYPKVNEFLNRGPVWRVRAMPAHWLEQVLLHPPGDNDTEGAYWRETTWVLDWLFSGLLTNEDFDILRRNSVFEKLMALFFHPAINERRRFAELITDASALDKEQSLQAKVRPLIVKILLRAAMVEGATILITGAGVLAWLGDVKTMVAGDRNAIAVVQQIEDAIVQRADAEKIRLWSGGLL</sequence>
<dbReference type="Pfam" id="PF16201">
    <property type="entry name" value="NopRA1"/>
    <property type="match status" value="1"/>
</dbReference>
<keyword evidence="6" id="KW-1185">Reference proteome</keyword>
<evidence type="ECO:0000313" key="5">
    <source>
        <dbReference type="EMBL" id="KIV99244.1"/>
    </source>
</evidence>
<reference evidence="5 6" key="1">
    <citation type="submission" date="2015-01" db="EMBL/GenBank/DDBJ databases">
        <title>The Genome Sequence of Ochroconis gallopava CBS43764.</title>
        <authorList>
            <consortium name="The Broad Institute Genomics Platform"/>
            <person name="Cuomo C."/>
            <person name="de Hoog S."/>
            <person name="Gorbushina A."/>
            <person name="Stielow B."/>
            <person name="Teixiera M."/>
            <person name="Abouelleil A."/>
            <person name="Chapman S.B."/>
            <person name="Priest M."/>
            <person name="Young S.K."/>
            <person name="Wortman J."/>
            <person name="Nusbaum C."/>
            <person name="Birren B."/>
        </authorList>
    </citation>
    <scope>NUCLEOTIDE SEQUENCE [LARGE SCALE GENOMIC DNA]</scope>
    <source>
        <strain evidence="5 6">CBS 43764</strain>
    </source>
</reference>
<accession>A0A0D1ZYS9</accession>
<dbReference type="Proteomes" id="UP000053259">
    <property type="component" value="Unassembled WGS sequence"/>
</dbReference>
<dbReference type="VEuPathDB" id="FungiDB:PV09_09106"/>
<evidence type="ECO:0000259" key="4">
    <source>
        <dbReference type="Pfam" id="PF26140"/>
    </source>
</evidence>
<dbReference type="Pfam" id="PF26140">
    <property type="entry name" value="HEAT_URB1"/>
    <property type="match status" value="1"/>
</dbReference>
<feature type="domain" description="URB1 central HEAT repeat" evidence="4">
    <location>
        <begin position="669"/>
        <end position="823"/>
    </location>
</feature>
<evidence type="ECO:0008006" key="7">
    <source>
        <dbReference type="Google" id="ProtNLM"/>
    </source>
</evidence>
<dbReference type="Pfam" id="PF11707">
    <property type="entry name" value="Npa1"/>
    <property type="match status" value="1"/>
</dbReference>
<evidence type="ECO:0000313" key="6">
    <source>
        <dbReference type="Proteomes" id="UP000053259"/>
    </source>
</evidence>
<dbReference type="STRING" id="253628.A0A0D1ZYS9"/>
<dbReference type="InterPro" id="IPR016024">
    <property type="entry name" value="ARM-type_fold"/>
</dbReference>
<proteinExistence type="predicted"/>
<dbReference type="InterPro" id="IPR032436">
    <property type="entry name" value="URB1_C"/>
</dbReference>
<dbReference type="OrthoDB" id="72892at2759"/>
<evidence type="ECO:0000259" key="2">
    <source>
        <dbReference type="Pfam" id="PF11707"/>
    </source>
</evidence>
<dbReference type="GO" id="GO:0000466">
    <property type="term" value="P:maturation of 5.8S rRNA from tricistronic rRNA transcript (SSU-rRNA, 5.8S rRNA, LSU-rRNA)"/>
    <property type="evidence" value="ECO:0007669"/>
    <property type="project" value="TreeGrafter"/>
</dbReference>
<dbReference type="GeneID" id="27317079"/>
<dbReference type="GO" id="GO:0000463">
    <property type="term" value="P:maturation of LSU-rRNA from tricistronic rRNA transcript (SSU-rRNA, 5.8S rRNA, LSU-rRNA)"/>
    <property type="evidence" value="ECO:0007669"/>
    <property type="project" value="TreeGrafter"/>
</dbReference>
<protein>
    <recommendedName>
        <fullName evidence="7">Nucleolar pre-ribosomal-associated protein 1 N-terminal domain-containing protein</fullName>
    </recommendedName>
</protein>
<gene>
    <name evidence="5" type="ORF">PV09_09106</name>
</gene>
<dbReference type="SUPFAM" id="SSF48371">
    <property type="entry name" value="ARM repeat"/>
    <property type="match status" value="1"/>
</dbReference>
<feature type="domain" description="URB1 N-terminal" evidence="2">
    <location>
        <begin position="109"/>
        <end position="462"/>
    </location>
</feature>
<dbReference type="InterPro" id="IPR059018">
    <property type="entry name" value="HEAT_URB1"/>
</dbReference>
<dbReference type="PANTHER" id="PTHR13500:SF0">
    <property type="entry name" value="NUCLEOLAR PRE-RIBOSOMAL-ASSOCIATED PROTEIN 1"/>
    <property type="match status" value="1"/>
</dbReference>
<feature type="compositionally biased region" description="Basic and acidic residues" evidence="1">
    <location>
        <begin position="1"/>
        <end position="16"/>
    </location>
</feature>
<dbReference type="RefSeq" id="XP_016209114.1">
    <property type="nucleotide sequence ID" value="XM_016363100.1"/>
</dbReference>
<dbReference type="InterPro" id="IPR039844">
    <property type="entry name" value="URB1"/>
</dbReference>
<evidence type="ECO:0000259" key="3">
    <source>
        <dbReference type="Pfam" id="PF16201"/>
    </source>
</evidence>
<dbReference type="HOGENOM" id="CLU_009575_0_0_1"/>